<keyword evidence="6" id="KW-1185">Reference proteome</keyword>
<dbReference type="CDD" id="cd22272">
    <property type="entry name" value="DPBB_EXLX1-like"/>
    <property type="match status" value="1"/>
</dbReference>
<protein>
    <submittedName>
        <fullName evidence="5">1255_t:CDS:1</fullName>
    </submittedName>
</protein>
<comment type="caution">
    <text evidence="5">The sequence shown here is derived from an EMBL/GenBank/DDBJ whole genome shotgun (WGS) entry which is preliminary data.</text>
</comment>
<proteinExistence type="predicted"/>
<dbReference type="AlphaFoldDB" id="A0A9N8WJJ0"/>
<keyword evidence="1 3" id="KW-0732">Signal</keyword>
<sequence length="202" mass="21517">MSPRKCVIFTAAAMAILAFVNFTDAVPMVKRAFSGDGTFYNCGLSACGGTYHDSDYIAALNKPQWGNPINPNNNPICGSVARVTGPKGSVTVTIVDLCPECLFGSLDLSPAAFNQIADQSAGRVPISWEFTSGGAHLLPHLLPHLVPHLLPQLPHPRQVPFLNPKATLPNGVNPLTHTSDFLNVNPTEATKTPSPGNKKKTH</sequence>
<reference evidence="5" key="1">
    <citation type="submission" date="2021-06" db="EMBL/GenBank/DDBJ databases">
        <authorList>
            <person name="Kallberg Y."/>
            <person name="Tangrot J."/>
            <person name="Rosling A."/>
        </authorList>
    </citation>
    <scope>NUCLEOTIDE SEQUENCE</scope>
    <source>
        <strain evidence="5">MT106</strain>
    </source>
</reference>
<dbReference type="Pfam" id="PF03330">
    <property type="entry name" value="DPBB_1"/>
    <property type="match status" value="1"/>
</dbReference>
<dbReference type="OrthoDB" id="406505at2759"/>
<organism evidence="5 6">
    <name type="scientific">Ambispora gerdemannii</name>
    <dbReference type="NCBI Taxonomy" id="144530"/>
    <lineage>
        <taxon>Eukaryota</taxon>
        <taxon>Fungi</taxon>
        <taxon>Fungi incertae sedis</taxon>
        <taxon>Mucoromycota</taxon>
        <taxon>Glomeromycotina</taxon>
        <taxon>Glomeromycetes</taxon>
        <taxon>Archaeosporales</taxon>
        <taxon>Ambisporaceae</taxon>
        <taxon>Ambispora</taxon>
    </lineage>
</organism>
<feature type="signal peptide" evidence="3">
    <location>
        <begin position="1"/>
        <end position="25"/>
    </location>
</feature>
<feature type="domain" description="RlpA-like protein double-psi beta-barrel" evidence="4">
    <location>
        <begin position="35"/>
        <end position="127"/>
    </location>
</feature>
<evidence type="ECO:0000313" key="5">
    <source>
        <dbReference type="EMBL" id="CAG8486873.1"/>
    </source>
</evidence>
<dbReference type="InterPro" id="IPR036908">
    <property type="entry name" value="RlpA-like_sf"/>
</dbReference>
<dbReference type="SUPFAM" id="SSF50685">
    <property type="entry name" value="Barwin-like endoglucanases"/>
    <property type="match status" value="1"/>
</dbReference>
<feature type="chain" id="PRO_5040415256" evidence="3">
    <location>
        <begin position="26"/>
        <end position="202"/>
    </location>
</feature>
<dbReference type="PANTHER" id="PTHR31836">
    <property type="match status" value="1"/>
</dbReference>
<evidence type="ECO:0000259" key="4">
    <source>
        <dbReference type="Pfam" id="PF03330"/>
    </source>
</evidence>
<dbReference type="PANTHER" id="PTHR31836:SF21">
    <property type="entry name" value="EXPANSIN-LIKE PROTEIN 7"/>
    <property type="match status" value="1"/>
</dbReference>
<evidence type="ECO:0000256" key="1">
    <source>
        <dbReference type="ARBA" id="ARBA00022729"/>
    </source>
</evidence>
<name>A0A9N8WJJ0_9GLOM</name>
<dbReference type="Gene3D" id="2.40.40.10">
    <property type="entry name" value="RlpA-like domain"/>
    <property type="match status" value="1"/>
</dbReference>
<evidence type="ECO:0000256" key="2">
    <source>
        <dbReference type="SAM" id="MobiDB-lite"/>
    </source>
</evidence>
<feature type="compositionally biased region" description="Polar residues" evidence="2">
    <location>
        <begin position="173"/>
        <end position="195"/>
    </location>
</feature>
<gene>
    <name evidence="5" type="ORF">AGERDE_LOCUS3533</name>
</gene>
<evidence type="ECO:0000313" key="6">
    <source>
        <dbReference type="Proteomes" id="UP000789831"/>
    </source>
</evidence>
<feature type="region of interest" description="Disordered" evidence="2">
    <location>
        <begin position="170"/>
        <end position="202"/>
    </location>
</feature>
<dbReference type="InterPro" id="IPR009009">
    <property type="entry name" value="RlpA-like_DPBB"/>
</dbReference>
<dbReference type="EMBL" id="CAJVPL010000353">
    <property type="protein sequence ID" value="CAG8486873.1"/>
    <property type="molecule type" value="Genomic_DNA"/>
</dbReference>
<dbReference type="InterPro" id="IPR051477">
    <property type="entry name" value="Expansin_CellWall"/>
</dbReference>
<accession>A0A9N8WJJ0</accession>
<dbReference type="Proteomes" id="UP000789831">
    <property type="component" value="Unassembled WGS sequence"/>
</dbReference>
<evidence type="ECO:0000256" key="3">
    <source>
        <dbReference type="SAM" id="SignalP"/>
    </source>
</evidence>